<evidence type="ECO:0000256" key="2">
    <source>
        <dbReference type="ARBA" id="ARBA00010992"/>
    </source>
</evidence>
<comment type="subcellular location">
    <subcellularLocation>
        <location evidence="1">Cell membrane</location>
        <topology evidence="1">Multi-pass membrane protein</topology>
    </subcellularLocation>
</comment>
<dbReference type="InterPro" id="IPR020846">
    <property type="entry name" value="MFS_dom"/>
</dbReference>
<reference evidence="10 11" key="1">
    <citation type="submission" date="2024-11" db="EMBL/GenBank/DDBJ databases">
        <authorList>
            <person name="Heng Y.C."/>
            <person name="Lim A.C.H."/>
            <person name="Lee J.K.Y."/>
            <person name="Kittelmann S."/>
        </authorList>
    </citation>
    <scope>NUCLEOTIDE SEQUENCE [LARGE SCALE GENOMIC DNA]</scope>
    <source>
        <strain evidence="10 11">WILCCON 0114</strain>
    </source>
</reference>
<feature type="transmembrane region" description="Helical" evidence="8">
    <location>
        <begin position="390"/>
        <end position="416"/>
    </location>
</feature>
<dbReference type="Pfam" id="PF00083">
    <property type="entry name" value="Sugar_tr"/>
    <property type="match status" value="1"/>
</dbReference>
<feature type="transmembrane region" description="Helical" evidence="8">
    <location>
        <begin position="323"/>
        <end position="345"/>
    </location>
</feature>
<feature type="transmembrane region" description="Helical" evidence="8">
    <location>
        <begin position="146"/>
        <end position="165"/>
    </location>
</feature>
<feature type="transmembrane region" description="Helical" evidence="8">
    <location>
        <begin position="171"/>
        <end position="193"/>
    </location>
</feature>
<dbReference type="InterPro" id="IPR005829">
    <property type="entry name" value="Sugar_transporter_CS"/>
</dbReference>
<keyword evidence="4 8" id="KW-0812">Transmembrane</keyword>
<feature type="transmembrane region" description="Helical" evidence="8">
    <location>
        <begin position="255"/>
        <end position="279"/>
    </location>
</feature>
<proteinExistence type="inferred from homology"/>
<evidence type="ECO:0000256" key="3">
    <source>
        <dbReference type="ARBA" id="ARBA00022448"/>
    </source>
</evidence>
<sequence>MEQDRGKKKFLRKISILATFGSLLFGYDSGVINGALSFISRKDQLNLTPLTEGFVTSSLLLGAALGAVIMGRFSDKYGRKKILKLLAAIFFLSTLGCALSPTAAVIIVCRFIVGLGVGGVSVVVPTLLAEMAPTEIRGSLVSQDQLMIVTGQLLAYVFNGVLGNVSQNPGIWRYMIALSSIPAVVLWFGMLVVPETPRWLAANGRIVEALEVLKEVRSEAAAEAEIKEIQKNIESEKHLDRATFKDLGTPWIRRIVVIGCVIAIIQQFAGVNVMMYYGTTLLEKSGFGTKTALIANIGNGVMSVISSWFYMHVMANRCNRRTVLIFGYCGTTVIWLIISIVSHVFAGAAVLPYMIITLTMMFLAIDQATIGPLTWLLLSEIFPLRVRGIGFGVATFFNWIGNFSVGLTFPVLIAAFGLSKTFIIFIALGLVCIGCVAKFVPETRGRSLEEMELYFRNYDKNLNNINV</sequence>
<comment type="caution">
    <text evidence="10">The sequence shown here is derived from an EMBL/GenBank/DDBJ whole genome shotgun (WGS) entry which is preliminary data.</text>
</comment>
<dbReference type="NCBIfam" id="TIGR00879">
    <property type="entry name" value="SP"/>
    <property type="match status" value="1"/>
</dbReference>
<dbReference type="PANTHER" id="PTHR48020">
    <property type="entry name" value="PROTON MYO-INOSITOL COTRANSPORTER"/>
    <property type="match status" value="1"/>
</dbReference>
<evidence type="ECO:0000259" key="9">
    <source>
        <dbReference type="PROSITE" id="PS50850"/>
    </source>
</evidence>
<dbReference type="Gene3D" id="1.20.1250.20">
    <property type="entry name" value="MFS general substrate transporter like domains"/>
    <property type="match status" value="1"/>
</dbReference>
<accession>A0ABW8TJT0</accession>
<keyword evidence="5 8" id="KW-1133">Transmembrane helix</keyword>
<evidence type="ECO:0000256" key="8">
    <source>
        <dbReference type="SAM" id="Phobius"/>
    </source>
</evidence>
<dbReference type="InterPro" id="IPR050814">
    <property type="entry name" value="Myo-inositol_Transporter"/>
</dbReference>
<feature type="transmembrane region" description="Helical" evidence="8">
    <location>
        <begin position="291"/>
        <end position="311"/>
    </location>
</feature>
<evidence type="ECO:0000256" key="6">
    <source>
        <dbReference type="ARBA" id="ARBA00023136"/>
    </source>
</evidence>
<keyword evidence="6 8" id="KW-0472">Membrane</keyword>
<feature type="domain" description="Major facilitator superfamily (MFS) profile" evidence="9">
    <location>
        <begin position="14"/>
        <end position="444"/>
    </location>
</feature>
<dbReference type="InterPro" id="IPR005828">
    <property type="entry name" value="MFS_sugar_transport-like"/>
</dbReference>
<dbReference type="InterPro" id="IPR036259">
    <property type="entry name" value="MFS_trans_sf"/>
</dbReference>
<dbReference type="PRINTS" id="PR00171">
    <property type="entry name" value="SUGRTRNSPORT"/>
</dbReference>
<feature type="transmembrane region" description="Helical" evidence="8">
    <location>
        <begin position="85"/>
        <end position="107"/>
    </location>
</feature>
<comment type="similarity">
    <text evidence="2 7">Belongs to the major facilitator superfamily. Sugar transporter (TC 2.A.1.1) family.</text>
</comment>
<evidence type="ECO:0000256" key="4">
    <source>
        <dbReference type="ARBA" id="ARBA00022692"/>
    </source>
</evidence>
<dbReference type="SUPFAM" id="SSF103473">
    <property type="entry name" value="MFS general substrate transporter"/>
    <property type="match status" value="1"/>
</dbReference>
<evidence type="ECO:0000313" key="11">
    <source>
        <dbReference type="Proteomes" id="UP001623592"/>
    </source>
</evidence>
<dbReference type="PROSITE" id="PS50850">
    <property type="entry name" value="MFS"/>
    <property type="match status" value="1"/>
</dbReference>
<name>A0ABW8TJT0_9CLOT</name>
<feature type="transmembrane region" description="Helical" evidence="8">
    <location>
        <begin position="422"/>
        <end position="441"/>
    </location>
</feature>
<dbReference type="InterPro" id="IPR003663">
    <property type="entry name" value="Sugar/inositol_transpt"/>
</dbReference>
<feature type="transmembrane region" description="Helical" evidence="8">
    <location>
        <begin position="113"/>
        <end position="134"/>
    </location>
</feature>
<dbReference type="RefSeq" id="WP_406788957.1">
    <property type="nucleotide sequence ID" value="NZ_JBJIAA010000016.1"/>
</dbReference>
<evidence type="ECO:0000256" key="1">
    <source>
        <dbReference type="ARBA" id="ARBA00004651"/>
    </source>
</evidence>
<dbReference type="PANTHER" id="PTHR48020:SF12">
    <property type="entry name" value="PROTON MYO-INOSITOL COTRANSPORTER"/>
    <property type="match status" value="1"/>
</dbReference>
<feature type="transmembrane region" description="Helical" evidence="8">
    <location>
        <begin position="53"/>
        <end position="73"/>
    </location>
</feature>
<evidence type="ECO:0000313" key="10">
    <source>
        <dbReference type="EMBL" id="MFL0252300.1"/>
    </source>
</evidence>
<gene>
    <name evidence="10" type="ORF">ACJDT4_17945</name>
</gene>
<dbReference type="Proteomes" id="UP001623592">
    <property type="component" value="Unassembled WGS sequence"/>
</dbReference>
<dbReference type="PROSITE" id="PS00216">
    <property type="entry name" value="SUGAR_TRANSPORT_1"/>
    <property type="match status" value="1"/>
</dbReference>
<dbReference type="PROSITE" id="PS00217">
    <property type="entry name" value="SUGAR_TRANSPORT_2"/>
    <property type="match status" value="1"/>
</dbReference>
<keyword evidence="3 7" id="KW-0813">Transport</keyword>
<evidence type="ECO:0000256" key="7">
    <source>
        <dbReference type="RuleBase" id="RU003346"/>
    </source>
</evidence>
<feature type="transmembrane region" description="Helical" evidence="8">
    <location>
        <begin position="351"/>
        <end position="378"/>
    </location>
</feature>
<protein>
    <submittedName>
        <fullName evidence="10">Sugar porter family MFS transporter</fullName>
    </submittedName>
</protein>
<keyword evidence="11" id="KW-1185">Reference proteome</keyword>
<dbReference type="EMBL" id="JBJIAA010000016">
    <property type="protein sequence ID" value="MFL0252300.1"/>
    <property type="molecule type" value="Genomic_DNA"/>
</dbReference>
<organism evidence="10 11">
    <name type="scientific">Clostridium neuense</name>
    <dbReference type="NCBI Taxonomy" id="1728934"/>
    <lineage>
        <taxon>Bacteria</taxon>
        <taxon>Bacillati</taxon>
        <taxon>Bacillota</taxon>
        <taxon>Clostridia</taxon>
        <taxon>Eubacteriales</taxon>
        <taxon>Clostridiaceae</taxon>
        <taxon>Clostridium</taxon>
    </lineage>
</organism>
<evidence type="ECO:0000256" key="5">
    <source>
        <dbReference type="ARBA" id="ARBA00022989"/>
    </source>
</evidence>